<name>A0A5C3MH91_9AGAR</name>
<dbReference type="EMBL" id="ML213590">
    <property type="protein sequence ID" value="TFK44287.1"/>
    <property type="molecule type" value="Genomic_DNA"/>
</dbReference>
<proteinExistence type="predicted"/>
<organism evidence="2 3">
    <name type="scientific">Crucibulum laeve</name>
    <dbReference type="NCBI Taxonomy" id="68775"/>
    <lineage>
        <taxon>Eukaryota</taxon>
        <taxon>Fungi</taxon>
        <taxon>Dikarya</taxon>
        <taxon>Basidiomycota</taxon>
        <taxon>Agaricomycotina</taxon>
        <taxon>Agaricomycetes</taxon>
        <taxon>Agaricomycetidae</taxon>
        <taxon>Agaricales</taxon>
        <taxon>Agaricineae</taxon>
        <taxon>Nidulariaceae</taxon>
        <taxon>Crucibulum</taxon>
    </lineage>
</organism>
<accession>A0A5C3MH91</accession>
<dbReference type="Proteomes" id="UP000308652">
    <property type="component" value="Unassembled WGS sequence"/>
</dbReference>
<evidence type="ECO:0000256" key="1">
    <source>
        <dbReference type="SAM" id="Phobius"/>
    </source>
</evidence>
<gene>
    <name evidence="2" type="ORF">BDQ12DRAFT_9156</name>
</gene>
<protein>
    <submittedName>
        <fullName evidence="2">Uncharacterized protein</fullName>
    </submittedName>
</protein>
<evidence type="ECO:0000313" key="3">
    <source>
        <dbReference type="Proteomes" id="UP000308652"/>
    </source>
</evidence>
<evidence type="ECO:0000313" key="2">
    <source>
        <dbReference type="EMBL" id="TFK44287.1"/>
    </source>
</evidence>
<reference evidence="2 3" key="1">
    <citation type="journal article" date="2019" name="Nat. Ecol. Evol.">
        <title>Megaphylogeny resolves global patterns of mushroom evolution.</title>
        <authorList>
            <person name="Varga T."/>
            <person name="Krizsan K."/>
            <person name="Foldi C."/>
            <person name="Dima B."/>
            <person name="Sanchez-Garcia M."/>
            <person name="Sanchez-Ramirez S."/>
            <person name="Szollosi G.J."/>
            <person name="Szarkandi J.G."/>
            <person name="Papp V."/>
            <person name="Albert L."/>
            <person name="Andreopoulos W."/>
            <person name="Angelini C."/>
            <person name="Antonin V."/>
            <person name="Barry K.W."/>
            <person name="Bougher N.L."/>
            <person name="Buchanan P."/>
            <person name="Buyck B."/>
            <person name="Bense V."/>
            <person name="Catcheside P."/>
            <person name="Chovatia M."/>
            <person name="Cooper J."/>
            <person name="Damon W."/>
            <person name="Desjardin D."/>
            <person name="Finy P."/>
            <person name="Geml J."/>
            <person name="Haridas S."/>
            <person name="Hughes K."/>
            <person name="Justo A."/>
            <person name="Karasinski D."/>
            <person name="Kautmanova I."/>
            <person name="Kiss B."/>
            <person name="Kocsube S."/>
            <person name="Kotiranta H."/>
            <person name="LaButti K.M."/>
            <person name="Lechner B.E."/>
            <person name="Liimatainen K."/>
            <person name="Lipzen A."/>
            <person name="Lukacs Z."/>
            <person name="Mihaltcheva S."/>
            <person name="Morgado L.N."/>
            <person name="Niskanen T."/>
            <person name="Noordeloos M.E."/>
            <person name="Ohm R.A."/>
            <person name="Ortiz-Santana B."/>
            <person name="Ovrebo C."/>
            <person name="Racz N."/>
            <person name="Riley R."/>
            <person name="Savchenko A."/>
            <person name="Shiryaev A."/>
            <person name="Soop K."/>
            <person name="Spirin V."/>
            <person name="Szebenyi C."/>
            <person name="Tomsovsky M."/>
            <person name="Tulloss R.E."/>
            <person name="Uehling J."/>
            <person name="Grigoriev I.V."/>
            <person name="Vagvolgyi C."/>
            <person name="Papp T."/>
            <person name="Martin F.M."/>
            <person name="Miettinen O."/>
            <person name="Hibbett D.S."/>
            <person name="Nagy L.G."/>
        </authorList>
    </citation>
    <scope>NUCLEOTIDE SEQUENCE [LARGE SCALE GENOMIC DNA]</scope>
    <source>
        <strain evidence="2 3">CBS 166.37</strain>
    </source>
</reference>
<dbReference type="AlphaFoldDB" id="A0A5C3MH91"/>
<keyword evidence="3" id="KW-1185">Reference proteome</keyword>
<keyword evidence="1" id="KW-0472">Membrane</keyword>
<feature type="transmembrane region" description="Helical" evidence="1">
    <location>
        <begin position="50"/>
        <end position="73"/>
    </location>
</feature>
<keyword evidence="1" id="KW-0812">Transmembrane</keyword>
<sequence>MHMQSKLIQIKLVRSDSKSNCHALTNTVVPRLASLSNARLYFLPQKRTPVVQLAIVYVCVALQLIRLILISFFEALSTYAFTSAHNEISLLTATST</sequence>
<keyword evidence="1" id="KW-1133">Transmembrane helix</keyword>